<name>A0AAD5MRI3_PARTN</name>
<sequence length="136" mass="14986">MNQELFFESEPAELSSPYLTAYPALTSCGVWFAAEPSSDNHVEWTERDRCGQYRVRPRTTLHKEQKCVFKWAPTTAASTTDDFGSLVDFMPSFTSSGPSSSCFGCGPGSCNFAARSSSSNYIAHISAGQQYIHFTI</sequence>
<evidence type="ECO:0000313" key="1">
    <source>
        <dbReference type="EMBL" id="KAJ1360423.1"/>
    </source>
</evidence>
<protein>
    <submittedName>
        <fullName evidence="1">Uncharacterized protein</fullName>
    </submittedName>
</protein>
<organism evidence="1 2">
    <name type="scientific">Parelaphostrongylus tenuis</name>
    <name type="common">Meningeal worm</name>
    <dbReference type="NCBI Taxonomy" id="148309"/>
    <lineage>
        <taxon>Eukaryota</taxon>
        <taxon>Metazoa</taxon>
        <taxon>Ecdysozoa</taxon>
        <taxon>Nematoda</taxon>
        <taxon>Chromadorea</taxon>
        <taxon>Rhabditida</taxon>
        <taxon>Rhabditina</taxon>
        <taxon>Rhabditomorpha</taxon>
        <taxon>Strongyloidea</taxon>
        <taxon>Metastrongylidae</taxon>
        <taxon>Parelaphostrongylus</taxon>
    </lineage>
</organism>
<accession>A0AAD5MRI3</accession>
<keyword evidence="2" id="KW-1185">Reference proteome</keyword>
<evidence type="ECO:0000313" key="2">
    <source>
        <dbReference type="Proteomes" id="UP001196413"/>
    </source>
</evidence>
<dbReference type="AlphaFoldDB" id="A0AAD5MRI3"/>
<comment type="caution">
    <text evidence="1">The sequence shown here is derived from an EMBL/GenBank/DDBJ whole genome shotgun (WGS) entry which is preliminary data.</text>
</comment>
<dbReference type="Proteomes" id="UP001196413">
    <property type="component" value="Unassembled WGS sequence"/>
</dbReference>
<dbReference type="EMBL" id="JAHQIW010003861">
    <property type="protein sequence ID" value="KAJ1360423.1"/>
    <property type="molecule type" value="Genomic_DNA"/>
</dbReference>
<gene>
    <name evidence="1" type="ORF">KIN20_019385</name>
</gene>
<proteinExistence type="predicted"/>
<reference evidence="1" key="1">
    <citation type="submission" date="2021-06" db="EMBL/GenBank/DDBJ databases">
        <title>Parelaphostrongylus tenuis whole genome reference sequence.</title>
        <authorList>
            <person name="Garwood T.J."/>
            <person name="Larsen P.A."/>
            <person name="Fountain-Jones N.M."/>
            <person name="Garbe J.R."/>
            <person name="Macchietto M.G."/>
            <person name="Kania S.A."/>
            <person name="Gerhold R.W."/>
            <person name="Richards J.E."/>
            <person name="Wolf T.M."/>
        </authorList>
    </citation>
    <scope>NUCLEOTIDE SEQUENCE</scope>
    <source>
        <strain evidence="1">MNPRO001-30</strain>
        <tissue evidence="1">Meninges</tissue>
    </source>
</reference>